<feature type="transmembrane region" description="Helical" evidence="1">
    <location>
        <begin position="23"/>
        <end position="42"/>
    </location>
</feature>
<feature type="transmembrane region" description="Helical" evidence="1">
    <location>
        <begin position="71"/>
        <end position="89"/>
    </location>
</feature>
<comment type="caution">
    <text evidence="2">The sequence shown here is derived from an EMBL/GenBank/DDBJ whole genome shotgun (WGS) entry which is preliminary data.</text>
</comment>
<reference evidence="3" key="1">
    <citation type="journal article" date="2013" name="Genome Announc.">
        <title>Draft Genome Sequence of the Dimorphic Prosthecate Bacterium Brevundimonas abyssalis TAR-001T.</title>
        <authorList>
            <person name="Tsubouchi T."/>
            <person name="Nishi S."/>
            <person name="Usui K."/>
            <person name="Shimane Y."/>
            <person name="Takaki Y."/>
            <person name="Maruyama T."/>
            <person name="Hatada Y."/>
        </authorList>
    </citation>
    <scope>NUCLEOTIDE SEQUENCE [LARGE SCALE GENOMIC DNA]</scope>
    <source>
        <strain evidence="3">TAR-001</strain>
    </source>
</reference>
<protein>
    <submittedName>
        <fullName evidence="2">Uncharacterized protein</fullName>
    </submittedName>
</protein>
<feature type="transmembrane region" description="Helical" evidence="1">
    <location>
        <begin position="109"/>
        <end position="132"/>
    </location>
</feature>
<gene>
    <name evidence="2" type="ORF">MBEBAB_1837</name>
</gene>
<evidence type="ECO:0000313" key="3">
    <source>
        <dbReference type="Proteomes" id="UP000016569"/>
    </source>
</evidence>
<organism evidence="2 3">
    <name type="scientific">Brevundimonas abyssalis TAR-001</name>
    <dbReference type="NCBI Taxonomy" id="1391729"/>
    <lineage>
        <taxon>Bacteria</taxon>
        <taxon>Pseudomonadati</taxon>
        <taxon>Pseudomonadota</taxon>
        <taxon>Alphaproteobacteria</taxon>
        <taxon>Caulobacterales</taxon>
        <taxon>Caulobacteraceae</taxon>
        <taxon>Brevundimonas</taxon>
    </lineage>
</organism>
<keyword evidence="1" id="KW-0472">Membrane</keyword>
<dbReference type="InterPro" id="IPR036259">
    <property type="entry name" value="MFS_trans_sf"/>
</dbReference>
<dbReference type="Proteomes" id="UP000016569">
    <property type="component" value="Unassembled WGS sequence"/>
</dbReference>
<evidence type="ECO:0000313" key="2">
    <source>
        <dbReference type="EMBL" id="GAD59587.1"/>
    </source>
</evidence>
<keyword evidence="1" id="KW-0812">Transmembrane</keyword>
<proteinExistence type="predicted"/>
<name>A0A8E0TRK0_9CAUL</name>
<keyword evidence="3" id="KW-1185">Reference proteome</keyword>
<sequence>MIIGGGLLAVLSWSGWFGSVDPWRVAIILMTLPNLILAWWLWRRIRATGAPTPSRRGLRAAVRHIASTRALALHMGAGVAVILLIQAGAGWAPSVLNRSLHFAPATSAWVAGLVILIAAPAGTSPPVGGWIATSPGDGESRR</sequence>
<dbReference type="EMBL" id="BATC01000031">
    <property type="protein sequence ID" value="GAD59587.1"/>
    <property type="molecule type" value="Genomic_DNA"/>
</dbReference>
<accession>A0A8E0TRK0</accession>
<dbReference type="SUPFAM" id="SSF103473">
    <property type="entry name" value="MFS general substrate transporter"/>
    <property type="match status" value="1"/>
</dbReference>
<dbReference type="AlphaFoldDB" id="A0A8E0TRK0"/>
<keyword evidence="1" id="KW-1133">Transmembrane helix</keyword>
<evidence type="ECO:0000256" key="1">
    <source>
        <dbReference type="SAM" id="Phobius"/>
    </source>
</evidence>